<gene>
    <name evidence="2" type="ORF">L596_016814</name>
</gene>
<dbReference type="AlphaFoldDB" id="A0A4V6A3J3"/>
<feature type="compositionally biased region" description="Acidic residues" evidence="1">
    <location>
        <begin position="317"/>
        <end position="332"/>
    </location>
</feature>
<proteinExistence type="predicted"/>
<evidence type="ECO:0000313" key="3">
    <source>
        <dbReference type="Proteomes" id="UP000298663"/>
    </source>
</evidence>
<protein>
    <submittedName>
        <fullName evidence="2">Uncharacterized protein</fullName>
    </submittedName>
</protein>
<reference evidence="2 3" key="1">
    <citation type="journal article" date="2015" name="Genome Biol.">
        <title>Comparative genomics of Steinernema reveals deeply conserved gene regulatory networks.</title>
        <authorList>
            <person name="Dillman A.R."/>
            <person name="Macchietto M."/>
            <person name="Porter C.F."/>
            <person name="Rogers A."/>
            <person name="Williams B."/>
            <person name="Antoshechkin I."/>
            <person name="Lee M.M."/>
            <person name="Goodwin Z."/>
            <person name="Lu X."/>
            <person name="Lewis E.E."/>
            <person name="Goodrich-Blair H."/>
            <person name="Stock S.P."/>
            <person name="Adams B.J."/>
            <person name="Sternberg P.W."/>
            <person name="Mortazavi A."/>
        </authorList>
    </citation>
    <scope>NUCLEOTIDE SEQUENCE [LARGE SCALE GENOMIC DNA]</scope>
    <source>
        <strain evidence="2 3">ALL</strain>
    </source>
</reference>
<sequence length="365" mass="42414">MAKNAQMANLTFIEKVSQARKDYELEKADAALADRMSERIKEILENNNLPVTNFVQKYLQIPESSWSALETYADKIKNREIPFYVHGEEEMATGTYALLSKPLKFKLDISAYDTACDIQIRKFYDLLKSCMESVQRRTALRAKFAENFKKMTEDGKHHSAVKLYQELKLFDYKVKNTPSAGRREDSYRIVVENPNNPLNYIFTYDRPKAGDQEAQPAPSGAQPEVEQLQSPHRNVRFRTAVKRRSQRVKVHVQARDQDEGYEDDDAIDNLDLEAYDAQRQKARKVPPSRKRGIRIKQEVLEKRARSEDSHEVIQIDGEQEPEEIYESEEDYNEEDTLKDELNFIGCWNKQSLDQGNAGRTESIRF</sequence>
<evidence type="ECO:0000313" key="2">
    <source>
        <dbReference type="EMBL" id="TKR83185.1"/>
    </source>
</evidence>
<comment type="caution">
    <text evidence="2">The sequence shown here is derived from an EMBL/GenBank/DDBJ whole genome shotgun (WGS) entry which is preliminary data.</text>
</comment>
<dbReference type="Proteomes" id="UP000298663">
    <property type="component" value="Unassembled WGS sequence"/>
</dbReference>
<feature type="region of interest" description="Disordered" evidence="1">
    <location>
        <begin position="305"/>
        <end position="332"/>
    </location>
</feature>
<organism evidence="2 3">
    <name type="scientific">Steinernema carpocapsae</name>
    <name type="common">Entomopathogenic nematode</name>
    <dbReference type="NCBI Taxonomy" id="34508"/>
    <lineage>
        <taxon>Eukaryota</taxon>
        <taxon>Metazoa</taxon>
        <taxon>Ecdysozoa</taxon>
        <taxon>Nematoda</taxon>
        <taxon>Chromadorea</taxon>
        <taxon>Rhabditida</taxon>
        <taxon>Tylenchina</taxon>
        <taxon>Panagrolaimomorpha</taxon>
        <taxon>Strongyloidoidea</taxon>
        <taxon>Steinernematidae</taxon>
        <taxon>Steinernema</taxon>
    </lineage>
</organism>
<keyword evidence="3" id="KW-1185">Reference proteome</keyword>
<reference evidence="2 3" key="2">
    <citation type="journal article" date="2019" name="G3 (Bethesda)">
        <title>Hybrid Assembly of the Genome of the Entomopathogenic Nematode Steinernema carpocapsae Identifies the X-Chromosome.</title>
        <authorList>
            <person name="Serra L."/>
            <person name="Macchietto M."/>
            <person name="Macias-Munoz A."/>
            <person name="McGill C.J."/>
            <person name="Rodriguez I.M."/>
            <person name="Rodriguez B."/>
            <person name="Murad R."/>
            <person name="Mortazavi A."/>
        </authorList>
    </citation>
    <scope>NUCLEOTIDE SEQUENCE [LARGE SCALE GENOMIC DNA]</scope>
    <source>
        <strain evidence="2 3">ALL</strain>
    </source>
</reference>
<name>A0A4V6A3J3_STECR</name>
<dbReference type="EMBL" id="AZBU02000004">
    <property type="protein sequence ID" value="TKR83185.1"/>
    <property type="molecule type" value="Genomic_DNA"/>
</dbReference>
<evidence type="ECO:0000256" key="1">
    <source>
        <dbReference type="SAM" id="MobiDB-lite"/>
    </source>
</evidence>
<accession>A0A4V6A3J3</accession>
<feature type="region of interest" description="Disordered" evidence="1">
    <location>
        <begin position="209"/>
        <end position="229"/>
    </location>
</feature>